<name>A0ACC1NNW9_9HYPO</name>
<protein>
    <submittedName>
        <fullName evidence="1">Uncharacterized protein</fullName>
    </submittedName>
</protein>
<evidence type="ECO:0000313" key="2">
    <source>
        <dbReference type="Proteomes" id="UP001143910"/>
    </source>
</evidence>
<evidence type="ECO:0000313" key="1">
    <source>
        <dbReference type="EMBL" id="KAJ2980286.1"/>
    </source>
</evidence>
<dbReference type="EMBL" id="JANJQO010000210">
    <property type="protein sequence ID" value="KAJ2980286.1"/>
    <property type="molecule type" value="Genomic_DNA"/>
</dbReference>
<organism evidence="1 2">
    <name type="scientific">Zarea fungicola</name>
    <dbReference type="NCBI Taxonomy" id="93591"/>
    <lineage>
        <taxon>Eukaryota</taxon>
        <taxon>Fungi</taxon>
        <taxon>Dikarya</taxon>
        <taxon>Ascomycota</taxon>
        <taxon>Pezizomycotina</taxon>
        <taxon>Sordariomycetes</taxon>
        <taxon>Hypocreomycetidae</taxon>
        <taxon>Hypocreales</taxon>
        <taxon>Cordycipitaceae</taxon>
        <taxon>Zarea</taxon>
    </lineage>
</organism>
<keyword evidence="2" id="KW-1185">Reference proteome</keyword>
<proteinExistence type="predicted"/>
<sequence length="475" mass="52768">MLECFDYDEADPDVDGAAAVATIGWGKAVAHEDDILLWSLSSVLDLEQLGLVSTDSYRIPGPPATMADLAPIFHPAAFNILETKMDFAVDQLRALHERLLVSSPSYYDDTGAELIKTHFSARNVIVFSVVFFQLSHRYISLVHRPSFGSPDTSVALLLAVAFAGAARSPPHKEVLSIHTLARLLEEFVFQNLDNHMLNFHATGLSRELIETLQAAILIHLIQFMRQAGETRDRVRTTRLPKLVSISRKLQLFATKHTHSTDWLQFVETESRIRTAHWIAMADWYQTVMFHMPPQVAVSEMAGDMPCSLDIWNARTAEDFRAILQPRVVPLHPWSIRRCIEGLMRPGGLGGGSGLTSVGWQFSMSDLMLVVFGLTSVVISAELTLAIDETASTWLAALEQWQCLWKDATRSLDKRAITSSGIERYSHEHAELLQKIIEVATTEPGSSKPPYLAGTGHDTVAALHEFLVEFCQPGTA</sequence>
<gene>
    <name evidence="1" type="ORF">NQ176_g2732</name>
</gene>
<dbReference type="Proteomes" id="UP001143910">
    <property type="component" value="Unassembled WGS sequence"/>
</dbReference>
<comment type="caution">
    <text evidence="1">The sequence shown here is derived from an EMBL/GenBank/DDBJ whole genome shotgun (WGS) entry which is preliminary data.</text>
</comment>
<accession>A0ACC1NNW9</accession>
<reference evidence="1" key="1">
    <citation type="submission" date="2022-08" db="EMBL/GenBank/DDBJ databases">
        <title>Genome Sequence of Lecanicillium fungicola.</title>
        <authorList>
            <person name="Buettner E."/>
        </authorList>
    </citation>
    <scope>NUCLEOTIDE SEQUENCE</scope>
    <source>
        <strain evidence="1">Babe33</strain>
    </source>
</reference>